<evidence type="ECO:0000313" key="2">
    <source>
        <dbReference type="Proteomes" id="UP000012117"/>
    </source>
</evidence>
<dbReference type="EMBL" id="AKWN02000282">
    <property type="protein sequence ID" value="EMP07048.1"/>
    <property type="molecule type" value="Genomic_DNA"/>
</dbReference>
<organism evidence="1 2">
    <name type="scientific">Leptospira interrogans serovar Pyrogenes str. 200701872</name>
    <dbReference type="NCBI Taxonomy" id="1193029"/>
    <lineage>
        <taxon>Bacteria</taxon>
        <taxon>Pseudomonadati</taxon>
        <taxon>Spirochaetota</taxon>
        <taxon>Spirochaetia</taxon>
        <taxon>Leptospirales</taxon>
        <taxon>Leptospiraceae</taxon>
        <taxon>Leptospira</taxon>
    </lineage>
</organism>
<accession>M6ZKT5</accession>
<evidence type="ECO:0000313" key="1">
    <source>
        <dbReference type="EMBL" id="EMP07048.1"/>
    </source>
</evidence>
<dbReference type="Proteomes" id="UP000012117">
    <property type="component" value="Unassembled WGS sequence"/>
</dbReference>
<name>M6ZKT5_LEPIR</name>
<dbReference type="AlphaFoldDB" id="M6ZKT5"/>
<reference evidence="1 2" key="1">
    <citation type="submission" date="2013-01" db="EMBL/GenBank/DDBJ databases">
        <authorList>
            <person name="Harkins D.M."/>
            <person name="Durkin A.S."/>
            <person name="Brinkac L.M."/>
            <person name="Haft D.H."/>
            <person name="Selengut J.D."/>
            <person name="Sanka R."/>
            <person name="DePew J."/>
            <person name="Purushe J."/>
            <person name="Picardeau M."/>
            <person name="Werts C."/>
            <person name="Goarant C."/>
            <person name="Vinetz J.M."/>
            <person name="Sutton G.G."/>
            <person name="Nierman W.C."/>
            <person name="Fouts D.E."/>
        </authorList>
    </citation>
    <scope>NUCLEOTIDE SEQUENCE [LARGE SCALE GENOMIC DNA]</scope>
    <source>
        <strain evidence="1 2">200701872</strain>
    </source>
</reference>
<sequence>LFLFLITYLIYWNVDVPDEKESFIRFFHRILRLFSYNVFDSFSSNNRDQLLPFC</sequence>
<proteinExistence type="predicted"/>
<protein>
    <submittedName>
        <fullName evidence="1">Uncharacterized protein</fullName>
    </submittedName>
</protein>
<comment type="caution">
    <text evidence="1">The sequence shown here is derived from an EMBL/GenBank/DDBJ whole genome shotgun (WGS) entry which is preliminary data.</text>
</comment>
<gene>
    <name evidence="1" type="ORF">LEP1GSC124_0422</name>
</gene>
<feature type="non-terminal residue" evidence="1">
    <location>
        <position position="1"/>
    </location>
</feature>